<evidence type="ECO:0000313" key="1">
    <source>
        <dbReference type="EMBL" id="KKP69275.1"/>
    </source>
</evidence>
<gene>
    <name evidence="1" type="ORF">UR67_C0008G0031</name>
</gene>
<proteinExistence type="predicted"/>
<dbReference type="Proteomes" id="UP000034581">
    <property type="component" value="Unassembled WGS sequence"/>
</dbReference>
<dbReference type="EMBL" id="LBQB01000008">
    <property type="protein sequence ID" value="KKP69275.1"/>
    <property type="molecule type" value="Genomic_DNA"/>
</dbReference>
<sequence>MTQNTFILDHKPLEFNILQQVSLIINTISLYRKGSQTEHPVIEKCITDFLSMLHEYTKTQKTLFIEEKKGMLIVNNKSFSPDSGSLQKLFGYFIKFRFSSIEFFPNVKEQEILTLFSSIFMIIDRLNDPEAIKNEIRKLNLQSIRIIYGGYEKVTEKETVIAKRNLNDEAKHQIQRSKELLYFLNGDSEKIKTKEIKEIEKIIQKPEKIAEMILLAGRYGDINDILPFSEFPEDVVISFTWLFSNYLKKNVKTNKDLDQKILSFNSYMQKMNDSLHQLESKKEINHPIDYKKIEKAYEEAEKELTIEAILYALERLTGEYTLFSKKLITCLKNIPPDNIIHHAAVIRLKKIGLPGKELKTLIS</sequence>
<comment type="caution">
    <text evidence="1">The sequence shown here is derived from an EMBL/GenBank/DDBJ whole genome shotgun (WGS) entry which is preliminary data.</text>
</comment>
<name>A0A0G0E255_UNCC3</name>
<evidence type="ECO:0000313" key="2">
    <source>
        <dbReference type="Proteomes" id="UP000034581"/>
    </source>
</evidence>
<reference evidence="1 2" key="1">
    <citation type="journal article" date="2015" name="Nature">
        <title>rRNA introns, odd ribosomes, and small enigmatic genomes across a large radiation of phyla.</title>
        <authorList>
            <person name="Brown C.T."/>
            <person name="Hug L.A."/>
            <person name="Thomas B.C."/>
            <person name="Sharon I."/>
            <person name="Castelle C.J."/>
            <person name="Singh A."/>
            <person name="Wilkins M.J."/>
            <person name="Williams K.H."/>
            <person name="Banfield J.F."/>
        </authorList>
    </citation>
    <scope>NUCLEOTIDE SEQUENCE [LARGE SCALE GENOMIC DNA]</scope>
</reference>
<dbReference type="AlphaFoldDB" id="A0A0G0E255"/>
<dbReference type="STRING" id="1618350.UR67_C0008G0031"/>
<organism evidence="1 2">
    <name type="scientific">candidate division CPR3 bacterium GW2011_GWF2_35_18</name>
    <dbReference type="NCBI Taxonomy" id="1618350"/>
    <lineage>
        <taxon>Bacteria</taxon>
        <taxon>Bacteria division CPR3</taxon>
    </lineage>
</organism>
<accession>A0A0G0E255</accession>
<protein>
    <submittedName>
        <fullName evidence="1">Uncharacterized protein</fullName>
    </submittedName>
</protein>